<name>A0A2G5UL23_9PELO</name>
<protein>
    <submittedName>
        <fullName evidence="2">Uncharacterized protein</fullName>
    </submittedName>
</protein>
<sequence length="226" mass="26218">MLAIFFVCFCLGTNVYAGVIATTSTTIGPVDTTTTSDSFDEDAELKKIAETCFTYTNYEELSGYTVRRFYALDLGRFLIRESVEAIGVIELRTMLNLEPTPPWKPWNNTDPSESDLESAATIQAYYELKEPRSNARSLDNKFFYEHNKATGVAYLDKRFPAIREIFRRRFEKVRVSMELVDRKGIDRMIETYYKVYGSVMDAIAKMQDWKKYRMRCLDSCNLYCIV</sequence>
<dbReference type="STRING" id="1611254.A0A2G5UL23"/>
<gene>
    <name evidence="2" type="primary">Cnig_chr_III.g11534</name>
    <name evidence="2" type="ORF">B9Z55_011534</name>
</gene>
<evidence type="ECO:0000313" key="3">
    <source>
        <dbReference type="Proteomes" id="UP000230233"/>
    </source>
</evidence>
<organism evidence="2 3">
    <name type="scientific">Caenorhabditis nigoni</name>
    <dbReference type="NCBI Taxonomy" id="1611254"/>
    <lineage>
        <taxon>Eukaryota</taxon>
        <taxon>Metazoa</taxon>
        <taxon>Ecdysozoa</taxon>
        <taxon>Nematoda</taxon>
        <taxon>Chromadorea</taxon>
        <taxon>Rhabditida</taxon>
        <taxon>Rhabditina</taxon>
        <taxon>Rhabditomorpha</taxon>
        <taxon>Rhabditoidea</taxon>
        <taxon>Rhabditidae</taxon>
        <taxon>Peloderinae</taxon>
        <taxon>Caenorhabditis</taxon>
    </lineage>
</organism>
<keyword evidence="3" id="KW-1185">Reference proteome</keyword>
<evidence type="ECO:0000256" key="1">
    <source>
        <dbReference type="SAM" id="SignalP"/>
    </source>
</evidence>
<dbReference type="EMBL" id="PDUG01000003">
    <property type="protein sequence ID" value="PIC40051.1"/>
    <property type="molecule type" value="Genomic_DNA"/>
</dbReference>
<comment type="caution">
    <text evidence="2">The sequence shown here is derived from an EMBL/GenBank/DDBJ whole genome shotgun (WGS) entry which is preliminary data.</text>
</comment>
<evidence type="ECO:0000313" key="2">
    <source>
        <dbReference type="EMBL" id="PIC40051.1"/>
    </source>
</evidence>
<dbReference type="AlphaFoldDB" id="A0A2G5UL23"/>
<keyword evidence="1" id="KW-0732">Signal</keyword>
<reference evidence="3" key="1">
    <citation type="submission" date="2017-10" db="EMBL/GenBank/DDBJ databases">
        <title>Rapid genome shrinkage in a self-fertile nematode reveals novel sperm competition proteins.</title>
        <authorList>
            <person name="Yin D."/>
            <person name="Schwarz E.M."/>
            <person name="Thomas C.G."/>
            <person name="Felde R.L."/>
            <person name="Korf I.F."/>
            <person name="Cutter A.D."/>
            <person name="Schartner C.M."/>
            <person name="Ralston E.J."/>
            <person name="Meyer B.J."/>
            <person name="Haag E.S."/>
        </authorList>
    </citation>
    <scope>NUCLEOTIDE SEQUENCE [LARGE SCALE GENOMIC DNA]</scope>
    <source>
        <strain evidence="3">JU1422</strain>
    </source>
</reference>
<accession>A0A2G5UL23</accession>
<dbReference type="Proteomes" id="UP000230233">
    <property type="component" value="Chromosome III"/>
</dbReference>
<proteinExistence type="predicted"/>
<feature type="signal peptide" evidence="1">
    <location>
        <begin position="1"/>
        <end position="17"/>
    </location>
</feature>
<feature type="chain" id="PRO_5013660501" evidence="1">
    <location>
        <begin position="18"/>
        <end position="226"/>
    </location>
</feature>